<keyword evidence="1" id="KW-0472">Membrane</keyword>
<feature type="transmembrane region" description="Helical" evidence="1">
    <location>
        <begin position="62"/>
        <end position="78"/>
    </location>
</feature>
<comment type="caution">
    <text evidence="2">The sequence shown here is derived from an EMBL/GenBank/DDBJ whole genome shotgun (WGS) entry which is preliminary data.</text>
</comment>
<dbReference type="EMBL" id="BAAARK010000025">
    <property type="protein sequence ID" value="GAA2680239.1"/>
    <property type="molecule type" value="Genomic_DNA"/>
</dbReference>
<sequence length="304" mass="33595">MLSAAAAAGRERAEWLGERVWTYQGTLPRRPLTVLVPLVISFIVLCTLAGDHYDQESSFRLAFWAVPGAGAACVALCVRHTRIRIREYEHGFELRRPGRRTLRYAWQEIASVESTRVSVHINLSHSHDVLKTVIRPYAGGRIRVRGLDYVKVREESGFWRLLSGASPDTGARFVTTATRAVAEAVAQRHLDELDAGGAVRWGALTFTGEGLTLNPFPGPLHWSRIALVSASPGSGVRLDVRGLARHVGSQALAARATKAGYRTEGDRLEVFMPVRRPGSDYAALSILLARGHALHGERHERRER</sequence>
<keyword evidence="1" id="KW-1133">Transmembrane helix</keyword>
<evidence type="ECO:0000313" key="2">
    <source>
        <dbReference type="EMBL" id="GAA2680239.1"/>
    </source>
</evidence>
<reference evidence="3" key="1">
    <citation type="journal article" date="2019" name="Int. J. Syst. Evol. Microbiol.">
        <title>The Global Catalogue of Microorganisms (GCM) 10K type strain sequencing project: providing services to taxonomists for standard genome sequencing and annotation.</title>
        <authorList>
            <consortium name="The Broad Institute Genomics Platform"/>
            <consortium name="The Broad Institute Genome Sequencing Center for Infectious Disease"/>
            <person name="Wu L."/>
            <person name="Ma J."/>
        </authorList>
    </citation>
    <scope>NUCLEOTIDE SEQUENCE [LARGE SCALE GENOMIC DNA]</scope>
    <source>
        <strain evidence="3">JCM 16374</strain>
    </source>
</reference>
<evidence type="ECO:0000313" key="3">
    <source>
        <dbReference type="Proteomes" id="UP001500994"/>
    </source>
</evidence>
<evidence type="ECO:0000256" key="1">
    <source>
        <dbReference type="SAM" id="Phobius"/>
    </source>
</evidence>
<name>A0ABP6EZJ2_9ACTN</name>
<organism evidence="2 3">
    <name type="scientific">Streptomyces lunalinharesii</name>
    <dbReference type="NCBI Taxonomy" id="333384"/>
    <lineage>
        <taxon>Bacteria</taxon>
        <taxon>Bacillati</taxon>
        <taxon>Actinomycetota</taxon>
        <taxon>Actinomycetes</taxon>
        <taxon>Kitasatosporales</taxon>
        <taxon>Streptomycetaceae</taxon>
        <taxon>Streptomyces</taxon>
    </lineage>
</organism>
<keyword evidence="3" id="KW-1185">Reference proteome</keyword>
<dbReference type="Proteomes" id="UP001500994">
    <property type="component" value="Unassembled WGS sequence"/>
</dbReference>
<gene>
    <name evidence="2" type="ORF">GCM10009864_60800</name>
</gene>
<protein>
    <submittedName>
        <fullName evidence="2">Uncharacterized protein</fullName>
    </submittedName>
</protein>
<keyword evidence="1" id="KW-0812">Transmembrane</keyword>
<accession>A0ABP6EZJ2</accession>
<proteinExistence type="predicted"/>
<feature type="transmembrane region" description="Helical" evidence="1">
    <location>
        <begin position="32"/>
        <end position="50"/>
    </location>
</feature>